<dbReference type="PANTHER" id="PTHR10309:SF0">
    <property type="entry name" value="MANNOSE-6-PHOSPHATE ISOMERASE"/>
    <property type="match status" value="1"/>
</dbReference>
<evidence type="ECO:0000256" key="5">
    <source>
        <dbReference type="ARBA" id="ARBA00022723"/>
    </source>
</evidence>
<dbReference type="Proteomes" id="UP001491088">
    <property type="component" value="Chromosome"/>
</dbReference>
<dbReference type="InterPro" id="IPR046457">
    <property type="entry name" value="PMI_typeI_cat"/>
</dbReference>
<dbReference type="PRINTS" id="PR00714">
    <property type="entry name" value="MAN6PISMRASE"/>
</dbReference>
<evidence type="ECO:0000256" key="2">
    <source>
        <dbReference type="ARBA" id="ARBA00001947"/>
    </source>
</evidence>
<feature type="domain" description="Phosphomannose isomerase type I catalytic" evidence="8">
    <location>
        <begin position="4"/>
        <end position="150"/>
    </location>
</feature>
<dbReference type="InterPro" id="IPR016305">
    <property type="entry name" value="Mannose-6-P_Isomerase"/>
</dbReference>
<dbReference type="Pfam" id="PF20511">
    <property type="entry name" value="PMI_typeI_cat"/>
    <property type="match status" value="1"/>
</dbReference>
<comment type="similarity">
    <text evidence="3">Belongs to the mannose-6-phosphate isomerase type 1 family.</text>
</comment>
<name>A0ABZ2TSQ6_9FLAO</name>
<evidence type="ECO:0000256" key="3">
    <source>
        <dbReference type="ARBA" id="ARBA00010772"/>
    </source>
</evidence>
<dbReference type="EMBL" id="CP150496">
    <property type="protein sequence ID" value="WYW56041.1"/>
    <property type="molecule type" value="Genomic_DNA"/>
</dbReference>
<evidence type="ECO:0000256" key="6">
    <source>
        <dbReference type="ARBA" id="ARBA00022833"/>
    </source>
</evidence>
<dbReference type="PANTHER" id="PTHR10309">
    <property type="entry name" value="MANNOSE-6-PHOSPHATE ISOMERASE"/>
    <property type="match status" value="1"/>
</dbReference>
<keyword evidence="7 9" id="KW-0413">Isomerase</keyword>
<dbReference type="EC" id="5.3.1.8" evidence="4"/>
<dbReference type="NCBIfam" id="TIGR00218">
    <property type="entry name" value="manA"/>
    <property type="match status" value="1"/>
</dbReference>
<reference evidence="9 10" key="1">
    <citation type="submission" date="2024-03" db="EMBL/GenBank/DDBJ databases">
        <authorList>
            <person name="Cao K."/>
        </authorList>
    </citation>
    <scope>NUCLEOTIDE SEQUENCE [LARGE SCALE GENOMIC DNA]</scope>
    <source>
        <strain evidence="9 10">MCCC 1K00696</strain>
    </source>
</reference>
<dbReference type="PROSITE" id="PS00965">
    <property type="entry name" value="PMI_I_1"/>
    <property type="match status" value="1"/>
</dbReference>
<evidence type="ECO:0000313" key="9">
    <source>
        <dbReference type="EMBL" id="WYW56041.1"/>
    </source>
</evidence>
<evidence type="ECO:0000313" key="10">
    <source>
        <dbReference type="Proteomes" id="UP001491088"/>
    </source>
</evidence>
<keyword evidence="10" id="KW-1185">Reference proteome</keyword>
<dbReference type="InterPro" id="IPR001250">
    <property type="entry name" value="Man6P_Isoase-1"/>
</dbReference>
<keyword evidence="5" id="KW-0479">Metal-binding</keyword>
<comment type="catalytic activity">
    <reaction evidence="1">
        <text>D-mannose 6-phosphate = D-fructose 6-phosphate</text>
        <dbReference type="Rhea" id="RHEA:12356"/>
        <dbReference type="ChEBI" id="CHEBI:58735"/>
        <dbReference type="ChEBI" id="CHEBI:61527"/>
        <dbReference type="EC" id="5.3.1.8"/>
    </reaction>
</comment>
<evidence type="ECO:0000259" key="8">
    <source>
        <dbReference type="Pfam" id="PF20511"/>
    </source>
</evidence>
<dbReference type="CDD" id="cd07011">
    <property type="entry name" value="cupin_PMI_type_I_N"/>
    <property type="match status" value="1"/>
</dbReference>
<dbReference type="Gene3D" id="2.60.120.10">
    <property type="entry name" value="Jelly Rolls"/>
    <property type="match status" value="2"/>
</dbReference>
<dbReference type="InterPro" id="IPR018050">
    <property type="entry name" value="Pmannose_isomerase-type1_CS"/>
</dbReference>
<dbReference type="GO" id="GO:0004476">
    <property type="term" value="F:mannose-6-phosphate isomerase activity"/>
    <property type="evidence" value="ECO:0007669"/>
    <property type="project" value="UniProtKB-EC"/>
</dbReference>
<dbReference type="RefSeq" id="WP_340933868.1">
    <property type="nucleotide sequence ID" value="NZ_CP150496.1"/>
</dbReference>
<dbReference type="InterPro" id="IPR014710">
    <property type="entry name" value="RmlC-like_jellyroll"/>
</dbReference>
<sequence length="403" mass="45636">MRKIFKLKGKVQNYDWGGTSYIPNLVSENIKENTTYAEYWMGAHIKAPSEVITENENILLDKFIAENLTDSLGKDVTSKFGKLPFLFKVLDVNNMLSIQVHPSIEAAINGFNLEESKGIPLTAKNRNYKDKNHKPEIMVALSDFWLLHGFLERNKLIKNLEQTKELNFLKEIFLDKGFAGLYKLVMNYSQNEVNNILQPLVDRILPKYVNNKLDKASPAYWAAKSIHGKSNKDIDKGIFSIYFFNILNVSKGEAVFQDAGVPHAYLEGKNIELMANSDNVLRAGLTSKHIDVDELIKNTKFEETIPEILKGNFNSQNGETVFKTKAIDFELSKISLDDSITYHKTSNSIEILIALEGNATIKDNSFIVDLDKGECILINANTDYKIETSKHVEIYKASVPEIN</sequence>
<comment type="cofactor">
    <cofactor evidence="2">
        <name>Zn(2+)</name>
        <dbReference type="ChEBI" id="CHEBI:29105"/>
    </cofactor>
</comment>
<accession>A0ABZ2TSQ6</accession>
<organism evidence="9 10">
    <name type="scientific">Polaribacter marinaquae</name>
    <dbReference type="NCBI Taxonomy" id="1642819"/>
    <lineage>
        <taxon>Bacteria</taxon>
        <taxon>Pseudomonadati</taxon>
        <taxon>Bacteroidota</taxon>
        <taxon>Flavobacteriia</taxon>
        <taxon>Flavobacteriales</taxon>
        <taxon>Flavobacteriaceae</taxon>
    </lineage>
</organism>
<protein>
    <recommendedName>
        <fullName evidence="4">mannose-6-phosphate isomerase</fullName>
        <ecNumber evidence="4">5.3.1.8</ecNumber>
    </recommendedName>
</protein>
<proteinExistence type="inferred from homology"/>
<keyword evidence="6" id="KW-0862">Zinc</keyword>
<evidence type="ECO:0000256" key="7">
    <source>
        <dbReference type="ARBA" id="ARBA00023235"/>
    </source>
</evidence>
<dbReference type="InterPro" id="IPR011051">
    <property type="entry name" value="RmlC_Cupin_sf"/>
</dbReference>
<dbReference type="PIRSF" id="PIRSF001480">
    <property type="entry name" value="Mannose-6-phosphate_isomerase"/>
    <property type="match status" value="1"/>
</dbReference>
<gene>
    <name evidence="9" type="primary">manA</name>
    <name evidence="9" type="ORF">WG950_02020</name>
</gene>
<evidence type="ECO:0000256" key="1">
    <source>
        <dbReference type="ARBA" id="ARBA00000757"/>
    </source>
</evidence>
<evidence type="ECO:0000256" key="4">
    <source>
        <dbReference type="ARBA" id="ARBA00011956"/>
    </source>
</evidence>
<dbReference type="Gene3D" id="1.10.441.10">
    <property type="entry name" value="Phosphomannose Isomerase, domain 2"/>
    <property type="match status" value="1"/>
</dbReference>
<dbReference type="SUPFAM" id="SSF51182">
    <property type="entry name" value="RmlC-like cupins"/>
    <property type="match status" value="1"/>
</dbReference>